<gene>
    <name evidence="1" type="ORF">TIFTF001_043454</name>
</gene>
<dbReference type="Proteomes" id="UP001187192">
    <property type="component" value="Unassembled WGS sequence"/>
</dbReference>
<dbReference type="Pfam" id="PF05919">
    <property type="entry name" value="Mitovir_RNA_pol"/>
    <property type="match status" value="2"/>
</dbReference>
<proteinExistence type="predicted"/>
<organism evidence="1 2">
    <name type="scientific">Ficus carica</name>
    <name type="common">Common fig</name>
    <dbReference type="NCBI Taxonomy" id="3494"/>
    <lineage>
        <taxon>Eukaryota</taxon>
        <taxon>Viridiplantae</taxon>
        <taxon>Streptophyta</taxon>
        <taxon>Embryophyta</taxon>
        <taxon>Tracheophyta</taxon>
        <taxon>Spermatophyta</taxon>
        <taxon>Magnoliopsida</taxon>
        <taxon>eudicotyledons</taxon>
        <taxon>Gunneridae</taxon>
        <taxon>Pentapetalae</taxon>
        <taxon>rosids</taxon>
        <taxon>fabids</taxon>
        <taxon>Rosales</taxon>
        <taxon>Moraceae</taxon>
        <taxon>Ficeae</taxon>
        <taxon>Ficus</taxon>
    </lineage>
</organism>
<dbReference type="PANTHER" id="PTHR34456:SF13">
    <property type="entry name" value="REVERSE TRANSCRIPTASE DOMAIN-CONTAINING PROTEIN"/>
    <property type="match status" value="1"/>
</dbReference>
<dbReference type="InterPro" id="IPR008686">
    <property type="entry name" value="RNA_pol_mitovir"/>
</dbReference>
<dbReference type="EMBL" id="BTGU01002806">
    <property type="protein sequence ID" value="GMN22126.1"/>
    <property type="molecule type" value="Genomic_DNA"/>
</dbReference>
<comment type="caution">
    <text evidence="1">The sequence shown here is derived from an EMBL/GenBank/DDBJ whole genome shotgun (WGS) entry which is preliminary data.</text>
</comment>
<name>A0AA87Z619_FICCA</name>
<accession>A0AA87Z619</accession>
<dbReference type="AlphaFoldDB" id="A0AA87Z619"/>
<evidence type="ECO:0000313" key="2">
    <source>
        <dbReference type="Proteomes" id="UP001187192"/>
    </source>
</evidence>
<keyword evidence="2" id="KW-1185">Reference proteome</keyword>
<sequence>MTVLRRLPNDGTFDQTAPLKYVVGGTDVTSYDLSSATDRFPSSLLFHRMVAMFGEEVASATVVACLSSSRFDIGPPSRANPKRRVPYRRYAILGDDVVILDSDVAREYYLILQGLNVKVSEKKSLLSSRGGLEFAKKFRQHPHLREALLFRLSGAGYRVLGRLSSPSLKSRRWERLRVFLSAPLDSTPSVFEWWLSGGKPLDPYLKGQLWWYPKFSWRRTLESPRSLKGLLLKVPLVISGRLTKEHCIASHFFAIEVLKLVLLCLLTSHNPIRPFNIIASYNLSMKSWNDVERSDRIVKLYLSWFTLSKLIKVAARPSASLFESITKTTDFVSVQVYALQLKALLPHLIRTYSPWVETIPLMQGLSWRPTWKSLPNMVNRRRKASFLTSWKYEVSAYAKTLLWEVTHGTLFFCSFI</sequence>
<dbReference type="PANTHER" id="PTHR34456">
    <property type="entry name" value="MITOVIRUS RNA-DEPENDENT RNA POLYMERASE"/>
    <property type="match status" value="1"/>
</dbReference>
<evidence type="ECO:0000313" key="1">
    <source>
        <dbReference type="EMBL" id="GMN22126.1"/>
    </source>
</evidence>
<reference evidence="1" key="1">
    <citation type="submission" date="2023-07" db="EMBL/GenBank/DDBJ databases">
        <title>draft genome sequence of fig (Ficus carica).</title>
        <authorList>
            <person name="Takahashi T."/>
            <person name="Nishimura K."/>
        </authorList>
    </citation>
    <scope>NUCLEOTIDE SEQUENCE</scope>
</reference>
<protein>
    <submittedName>
        <fullName evidence="1">Uncharacterized protein</fullName>
    </submittedName>
</protein>